<gene>
    <name evidence="1" type="ORF">BDV96DRAFT_507865</name>
</gene>
<dbReference type="PANTHER" id="PTHR39697">
    <property type="entry name" value="RICIN B LECTIN DOMAIN-CONTAINING PROTEIN-RELATED"/>
    <property type="match status" value="1"/>
</dbReference>
<dbReference type="PANTHER" id="PTHR39697:SF1">
    <property type="entry name" value="RICIN B LECTIN DOMAIN-CONTAINING PROTEIN"/>
    <property type="match status" value="1"/>
</dbReference>
<evidence type="ECO:0000313" key="2">
    <source>
        <dbReference type="Proteomes" id="UP000799770"/>
    </source>
</evidence>
<organism evidence="1 2">
    <name type="scientific">Lophiotrema nucula</name>
    <dbReference type="NCBI Taxonomy" id="690887"/>
    <lineage>
        <taxon>Eukaryota</taxon>
        <taxon>Fungi</taxon>
        <taxon>Dikarya</taxon>
        <taxon>Ascomycota</taxon>
        <taxon>Pezizomycotina</taxon>
        <taxon>Dothideomycetes</taxon>
        <taxon>Pleosporomycetidae</taxon>
        <taxon>Pleosporales</taxon>
        <taxon>Lophiotremataceae</taxon>
        <taxon>Lophiotrema</taxon>
    </lineage>
</organism>
<name>A0A6A5YHH6_9PLEO</name>
<dbReference type="SUPFAM" id="SSF50405">
    <property type="entry name" value="Actin-crosslinking proteins"/>
    <property type="match status" value="1"/>
</dbReference>
<evidence type="ECO:0000313" key="1">
    <source>
        <dbReference type="EMBL" id="KAF2106423.1"/>
    </source>
</evidence>
<sequence>MVRPQPQPAVDTSVPWPGNTYIIRSKGTSHILTLLEGRPQLLSPGHRGCIHWTCVEHAGFLGFRNVASGKYLGFDDKHFFCCAKDGRADSWEKFMVVARPDGGFVMLMTHGSNWTLWPVGMKHGKGGHGEERLAKVDGGWEKGLVWEFVKV</sequence>
<dbReference type="InterPro" id="IPR008999">
    <property type="entry name" value="Actin-crosslinking"/>
</dbReference>
<accession>A0A6A5YHH6</accession>
<dbReference type="AlphaFoldDB" id="A0A6A5YHH6"/>
<dbReference type="Proteomes" id="UP000799770">
    <property type="component" value="Unassembled WGS sequence"/>
</dbReference>
<dbReference type="EMBL" id="ML977363">
    <property type="protein sequence ID" value="KAF2106423.1"/>
    <property type="molecule type" value="Genomic_DNA"/>
</dbReference>
<protein>
    <submittedName>
        <fullName evidence="1">Uncharacterized protein</fullName>
    </submittedName>
</protein>
<keyword evidence="2" id="KW-1185">Reference proteome</keyword>
<reference evidence="1" key="1">
    <citation type="journal article" date="2020" name="Stud. Mycol.">
        <title>101 Dothideomycetes genomes: a test case for predicting lifestyles and emergence of pathogens.</title>
        <authorList>
            <person name="Haridas S."/>
            <person name="Albert R."/>
            <person name="Binder M."/>
            <person name="Bloem J."/>
            <person name="Labutti K."/>
            <person name="Salamov A."/>
            <person name="Andreopoulos B."/>
            <person name="Baker S."/>
            <person name="Barry K."/>
            <person name="Bills G."/>
            <person name="Bluhm B."/>
            <person name="Cannon C."/>
            <person name="Castanera R."/>
            <person name="Culley D."/>
            <person name="Daum C."/>
            <person name="Ezra D."/>
            <person name="Gonzalez J."/>
            <person name="Henrissat B."/>
            <person name="Kuo A."/>
            <person name="Liang C."/>
            <person name="Lipzen A."/>
            <person name="Lutzoni F."/>
            <person name="Magnuson J."/>
            <person name="Mondo S."/>
            <person name="Nolan M."/>
            <person name="Ohm R."/>
            <person name="Pangilinan J."/>
            <person name="Park H.-J."/>
            <person name="Ramirez L."/>
            <person name="Alfaro M."/>
            <person name="Sun H."/>
            <person name="Tritt A."/>
            <person name="Yoshinaga Y."/>
            <person name="Zwiers L.-H."/>
            <person name="Turgeon B."/>
            <person name="Goodwin S."/>
            <person name="Spatafora J."/>
            <person name="Crous P."/>
            <person name="Grigoriev I."/>
        </authorList>
    </citation>
    <scope>NUCLEOTIDE SEQUENCE</scope>
    <source>
        <strain evidence="1">CBS 627.86</strain>
    </source>
</reference>
<proteinExistence type="predicted"/>
<dbReference type="OrthoDB" id="5289641at2759"/>